<evidence type="ECO:0000313" key="5">
    <source>
        <dbReference type="EMBL" id="QDU37141.1"/>
    </source>
</evidence>
<reference evidence="5 6" key="1">
    <citation type="submission" date="2019-02" db="EMBL/GenBank/DDBJ databases">
        <title>Deep-cultivation of Planctomycetes and their phenomic and genomic characterization uncovers novel biology.</title>
        <authorList>
            <person name="Wiegand S."/>
            <person name="Jogler M."/>
            <person name="Boedeker C."/>
            <person name="Pinto D."/>
            <person name="Vollmers J."/>
            <person name="Rivas-Marin E."/>
            <person name="Kohn T."/>
            <person name="Peeters S.H."/>
            <person name="Heuer A."/>
            <person name="Rast P."/>
            <person name="Oberbeckmann S."/>
            <person name="Bunk B."/>
            <person name="Jeske O."/>
            <person name="Meyerdierks A."/>
            <person name="Storesund J.E."/>
            <person name="Kallscheuer N."/>
            <person name="Luecker S."/>
            <person name="Lage O.M."/>
            <person name="Pohl T."/>
            <person name="Merkel B.J."/>
            <person name="Hornburger P."/>
            <person name="Mueller R.-W."/>
            <person name="Bruemmer F."/>
            <person name="Labrenz M."/>
            <person name="Spormann A.M."/>
            <person name="Op den Camp H."/>
            <person name="Overmann J."/>
            <person name="Amann R."/>
            <person name="Jetten M.S.M."/>
            <person name="Mascher T."/>
            <person name="Medema M.H."/>
            <person name="Devos D.P."/>
            <person name="Kaster A.-K."/>
            <person name="Ovreas L."/>
            <person name="Rohde M."/>
            <person name="Galperin M.Y."/>
            <person name="Jogler C."/>
        </authorList>
    </citation>
    <scope>NUCLEOTIDE SEQUENCE [LARGE SCALE GENOMIC DNA]</scope>
    <source>
        <strain evidence="5 6">Mal4</strain>
    </source>
</reference>
<dbReference type="EMBL" id="CP036275">
    <property type="protein sequence ID" value="QDU37141.1"/>
    <property type="molecule type" value="Genomic_DNA"/>
</dbReference>
<evidence type="ECO:0000256" key="3">
    <source>
        <dbReference type="ARBA" id="ARBA00023239"/>
    </source>
</evidence>
<dbReference type="InterPro" id="IPR005000">
    <property type="entry name" value="Aldolase/citrate-lyase_domain"/>
</dbReference>
<dbReference type="OrthoDB" id="86160at2"/>
<evidence type="ECO:0000259" key="4">
    <source>
        <dbReference type="Pfam" id="PF03328"/>
    </source>
</evidence>
<evidence type="ECO:0000256" key="2">
    <source>
        <dbReference type="ARBA" id="ARBA00022723"/>
    </source>
</evidence>
<dbReference type="Gene3D" id="3.20.20.60">
    <property type="entry name" value="Phosphoenolpyruvate-binding domains"/>
    <property type="match status" value="1"/>
</dbReference>
<evidence type="ECO:0000256" key="1">
    <source>
        <dbReference type="ARBA" id="ARBA00005568"/>
    </source>
</evidence>
<sequence length="265" mass="28213">MRTNPVKSALKEGKPQVGTWLSLGSLSATRMMARTGFPWLTVDLEHSPIDWSEAAALFGAIADAGCIALARVPRGDHDHIKRVLDAGAHGIVVPMVNTVEEAKIAIAAAKYPPTGNRSLGGALHALNFGASAGEYYKRANDEILVVLQTESPEGVDNAEEIYSLPGVDAIFVGPNDLTAQMRSADGTDPSPAELEAMLQRVLAAGKKCGTPVGLHVQTVEAVRQRIEEGWQFIALGSELRMMVSQAQQFVGALNLKSDAGDLARY</sequence>
<dbReference type="InterPro" id="IPR040442">
    <property type="entry name" value="Pyrv_kinase-like_dom_sf"/>
</dbReference>
<dbReference type="AlphaFoldDB" id="A0A517Z3T2"/>
<comment type="similarity">
    <text evidence="1">Belongs to the HpcH/HpaI aldolase family.</text>
</comment>
<dbReference type="InterPro" id="IPR015813">
    <property type="entry name" value="Pyrv/PenolPyrv_kinase-like_dom"/>
</dbReference>
<feature type="domain" description="HpcH/HpaI aldolase/citrate lyase" evidence="4">
    <location>
        <begin position="16"/>
        <end position="242"/>
    </location>
</feature>
<dbReference type="Proteomes" id="UP000320496">
    <property type="component" value="Chromosome"/>
</dbReference>
<keyword evidence="2" id="KW-0479">Metal-binding</keyword>
<dbReference type="GO" id="GO:0008672">
    <property type="term" value="F:2-dehydro-3-deoxyglucarate aldolase activity"/>
    <property type="evidence" value="ECO:0007669"/>
    <property type="project" value="UniProtKB-EC"/>
</dbReference>
<dbReference type="PANTHER" id="PTHR30502:SF0">
    <property type="entry name" value="PHOSPHOENOLPYRUVATE CARBOXYLASE FAMILY PROTEIN"/>
    <property type="match status" value="1"/>
</dbReference>
<organism evidence="5 6">
    <name type="scientific">Maioricimonas rarisocia</name>
    <dbReference type="NCBI Taxonomy" id="2528026"/>
    <lineage>
        <taxon>Bacteria</taxon>
        <taxon>Pseudomonadati</taxon>
        <taxon>Planctomycetota</taxon>
        <taxon>Planctomycetia</taxon>
        <taxon>Planctomycetales</taxon>
        <taxon>Planctomycetaceae</taxon>
        <taxon>Maioricimonas</taxon>
    </lineage>
</organism>
<dbReference type="Pfam" id="PF03328">
    <property type="entry name" value="HpcH_HpaI"/>
    <property type="match status" value="1"/>
</dbReference>
<dbReference type="EC" id="4.1.2.20" evidence="5"/>
<keyword evidence="3 5" id="KW-0456">Lyase</keyword>
<name>A0A517Z3T2_9PLAN</name>
<dbReference type="SUPFAM" id="SSF51621">
    <property type="entry name" value="Phosphoenolpyruvate/pyruvate domain"/>
    <property type="match status" value="1"/>
</dbReference>
<dbReference type="GO" id="GO:0005737">
    <property type="term" value="C:cytoplasm"/>
    <property type="evidence" value="ECO:0007669"/>
    <property type="project" value="TreeGrafter"/>
</dbReference>
<dbReference type="PANTHER" id="PTHR30502">
    <property type="entry name" value="2-KETO-3-DEOXY-L-RHAMNONATE ALDOLASE"/>
    <property type="match status" value="1"/>
</dbReference>
<gene>
    <name evidence="5" type="primary">garL_1</name>
    <name evidence="5" type="ORF">Mal4_14490</name>
</gene>
<accession>A0A517Z3T2</accession>
<dbReference type="KEGG" id="mri:Mal4_14490"/>
<evidence type="ECO:0000313" key="6">
    <source>
        <dbReference type="Proteomes" id="UP000320496"/>
    </source>
</evidence>
<dbReference type="RefSeq" id="WP_145367889.1">
    <property type="nucleotide sequence ID" value="NZ_CP036275.1"/>
</dbReference>
<dbReference type="GO" id="GO:0046872">
    <property type="term" value="F:metal ion binding"/>
    <property type="evidence" value="ECO:0007669"/>
    <property type="project" value="UniProtKB-KW"/>
</dbReference>
<protein>
    <submittedName>
        <fullName evidence="5">5-keto-4-deoxy-D-glucarate aldolase</fullName>
        <ecNumber evidence="5">4.1.2.20</ecNumber>
    </submittedName>
</protein>
<keyword evidence="6" id="KW-1185">Reference proteome</keyword>
<proteinExistence type="inferred from homology"/>
<dbReference type="InterPro" id="IPR050251">
    <property type="entry name" value="HpcH-HpaI_aldolase"/>
</dbReference>